<gene>
    <name evidence="2" type="primary">cobN</name>
    <name evidence="2" type="ORF">Sya03_21780</name>
</gene>
<comment type="caution">
    <text evidence="2">The sequence shown here is derived from an EMBL/GenBank/DDBJ whole genome shotgun (WGS) entry which is preliminary data.</text>
</comment>
<dbReference type="NCBIfam" id="TIGR02257">
    <property type="entry name" value="cobalto_cobN"/>
    <property type="match status" value="1"/>
</dbReference>
<feature type="domain" description="CobN/magnesium chelatase" evidence="1">
    <location>
        <begin position="98"/>
        <end position="1158"/>
    </location>
</feature>
<dbReference type="Pfam" id="PF02514">
    <property type="entry name" value="CobN-Mg_chel"/>
    <property type="match status" value="1"/>
</dbReference>
<protein>
    <submittedName>
        <fullName evidence="2">Cobaltochelatase CobN</fullName>
    </submittedName>
</protein>
<organism evidence="2 3">
    <name type="scientific">Spirilliplanes yamanashiensis</name>
    <dbReference type="NCBI Taxonomy" id="42233"/>
    <lineage>
        <taxon>Bacteria</taxon>
        <taxon>Bacillati</taxon>
        <taxon>Actinomycetota</taxon>
        <taxon>Actinomycetes</taxon>
        <taxon>Micromonosporales</taxon>
        <taxon>Micromonosporaceae</taxon>
        <taxon>Spirilliplanes</taxon>
    </lineage>
</organism>
<evidence type="ECO:0000313" key="3">
    <source>
        <dbReference type="Proteomes" id="UP000652013"/>
    </source>
</evidence>
<dbReference type="PANTHER" id="PTHR44119:SF4">
    <property type="entry name" value="AEROBIC COBALTOCHELATASE SUBUNIT COBN"/>
    <property type="match status" value="1"/>
</dbReference>
<dbReference type="GO" id="GO:0051116">
    <property type="term" value="F:cobaltochelatase activity"/>
    <property type="evidence" value="ECO:0007669"/>
    <property type="project" value="InterPro"/>
</dbReference>
<keyword evidence="3" id="KW-1185">Reference proteome</keyword>
<dbReference type="GO" id="GO:0009236">
    <property type="term" value="P:cobalamin biosynthetic process"/>
    <property type="evidence" value="ECO:0007669"/>
    <property type="project" value="InterPro"/>
</dbReference>
<dbReference type="RefSeq" id="WP_203938123.1">
    <property type="nucleotide sequence ID" value="NZ_BAAAGJ010000005.1"/>
</dbReference>
<dbReference type="Proteomes" id="UP000652013">
    <property type="component" value="Unassembled WGS sequence"/>
</dbReference>
<evidence type="ECO:0000313" key="2">
    <source>
        <dbReference type="EMBL" id="GIJ02826.1"/>
    </source>
</evidence>
<dbReference type="InterPro" id="IPR011953">
    <property type="entry name" value="Cobalto_CobN"/>
</dbReference>
<proteinExistence type="predicted"/>
<name>A0A8J3Y6M3_9ACTN</name>
<reference evidence="2" key="1">
    <citation type="submission" date="2021-01" db="EMBL/GenBank/DDBJ databases">
        <title>Whole genome shotgun sequence of Spirilliplanes yamanashiensis NBRC 15828.</title>
        <authorList>
            <person name="Komaki H."/>
            <person name="Tamura T."/>
        </authorList>
    </citation>
    <scope>NUCLEOTIDE SEQUENCE</scope>
    <source>
        <strain evidence="2">NBRC 15828</strain>
    </source>
</reference>
<dbReference type="EMBL" id="BOOY01000016">
    <property type="protein sequence ID" value="GIJ02826.1"/>
    <property type="molecule type" value="Genomic_DNA"/>
</dbReference>
<sequence>MLLLLSTSDTDLLSARAAGRDFRLANPARTAPADLPALLDGAGLVVVRILGGRRAWEEGLDALLANGVPVVVLGGEQAPDAELMKLSTVPAGVAAEAHAYLAHGGPANLAALHDFLSDTVLLTGHGFAAPAPAPDWGGLPRVSEATGPVVAVLYYRAHHMAGNTAFVEALCQAIEAKGGRPLPIFTSSLRTAPDDLLAELRTADALVVTVLAAGGTKPATVTAGGDDEAWDVGVLADLDVPILQGLCLTSPRAAWEASDDGLSPLDAATQVAIPEFDGRIITVPFSFKEIDPDGLSVYVADPERALRVAGLAVRHAALRHVPPAERRIVIMLSAYPTKHSRIGNAVGLDTPASVVRLLAAMREHGYDVGEHETADGDALIHGLIAAGGQDPDWLTEEQLAGNPVRIPAARYRQWFATLPADLREGVEQHWGPAPGELYVDGDDIVLAAVRSGNVVLMVQPPRGFGANPVAIYHDPDLPPSHHYLAAYRWLADSFGAHAMVHVGKHGNLEWLPGKNVGMSASCGTDAALGDLPLIYPFLVNDPGEGTQAKRRAHATLVDHLIPPMARAESYGDIARLEQLLDEHATIATLDPAKLPAIRAQIWTLIQAARLDHDLGLEVRPGDEEFDDFLLHVDGWLCEVKDVQIRDGLHVLGAAPQGEARVDLVLAMLRARQMWAGQVAALPGLREALGLSESSADRADVDRVEAQARELVAAMEAAGWDPAAADRVAPDATVARVLRFAAEEVVPRLDRTTDELTNVLHALDGGYVPAGPSGSPLRGLINVLPTGRNFYSVDPKAIPSQLAWETGQAMADSLLARYRADHGDWPRSVGLSAWGTSAMRTAGDDIAEILALLGVRPVWDPASRRVTGLEPIGLDELGRPRIDVTVRISGFFRDAFPHVVALLDDAVQLVAGLDEPDADNFVRAHVRADEAAHGDRRRATTRIFGSAPGAYGAGILPLIDSRTWRGDADLAEVYAVWGGFAYGRGLDGAPARPDMENAYRRIDIAAKNIDTREHDIADSDDYFQYHGGMIATVRALTGKAPAAYVGDSTNPDATRTRSLTEETARIFRARVVNPRWIAAMRRHGYKGAFELAATVDYLFGYDATAGVVADWMYEQLAASYVLDPDNQKFMTQANPWALHGITERLLEAADRGLWEQPSPDTLAALRQVYLDTEGDLEGDD</sequence>
<dbReference type="InterPro" id="IPR003672">
    <property type="entry name" value="CobN/Mg_chltase"/>
</dbReference>
<accession>A0A8J3Y6M3</accession>
<dbReference type="CDD" id="cd10150">
    <property type="entry name" value="CobN_like"/>
    <property type="match status" value="1"/>
</dbReference>
<dbReference type="PANTHER" id="PTHR44119">
    <property type="entry name" value="MAGNESIUM-CHELATASE SUBUNIT CHLH, CHLOROPLASTIC"/>
    <property type="match status" value="1"/>
</dbReference>
<evidence type="ECO:0000259" key="1">
    <source>
        <dbReference type="Pfam" id="PF02514"/>
    </source>
</evidence>
<dbReference type="AlphaFoldDB" id="A0A8J3Y6M3"/>